<evidence type="ECO:0000313" key="3">
    <source>
        <dbReference type="Proteomes" id="UP001363622"/>
    </source>
</evidence>
<comment type="caution">
    <text evidence="2">The sequence shown here is derived from an EMBL/GenBank/DDBJ whole genome shotgun (WGS) entry which is preliminary data.</text>
</comment>
<sequence length="229" mass="24274">MPSALCILRVGGVSTDGRDVLAGLMATPGPAAPITGRHGSRQPNNEPPPALCASIVEISGRSSNLDALFHSQPTHVSTPLFYSNLSTYCAWLPSFLSFAIRASPLARRPAPPRCCLPNLQASSSPPCASTPLSPRRIDALLPSSRAVHISRLCANHTQPLPGRIMVPVDASAAGRAHPRTSTASPRPFSLSTRPPTNPITAMIQPFNLSRCPDCVLTHQLLQSWTAQVA</sequence>
<organism evidence="2 3">
    <name type="scientific">Phyllosticta citriasiana</name>
    <dbReference type="NCBI Taxonomy" id="595635"/>
    <lineage>
        <taxon>Eukaryota</taxon>
        <taxon>Fungi</taxon>
        <taxon>Dikarya</taxon>
        <taxon>Ascomycota</taxon>
        <taxon>Pezizomycotina</taxon>
        <taxon>Dothideomycetes</taxon>
        <taxon>Dothideomycetes incertae sedis</taxon>
        <taxon>Botryosphaeriales</taxon>
        <taxon>Phyllostictaceae</taxon>
        <taxon>Phyllosticta</taxon>
    </lineage>
</organism>
<evidence type="ECO:0000313" key="2">
    <source>
        <dbReference type="EMBL" id="KAK7516389.1"/>
    </source>
</evidence>
<proteinExistence type="predicted"/>
<keyword evidence="3" id="KW-1185">Reference proteome</keyword>
<gene>
    <name evidence="2" type="ORF">IWZ03DRAFT_188544</name>
</gene>
<dbReference type="EMBL" id="JBBPHU010000006">
    <property type="protein sequence ID" value="KAK7516389.1"/>
    <property type="molecule type" value="Genomic_DNA"/>
</dbReference>
<name>A0ABR1KPW5_9PEZI</name>
<reference evidence="2 3" key="1">
    <citation type="submission" date="2024-04" db="EMBL/GenBank/DDBJ databases">
        <title>Phyllosticta paracitricarpa is synonymous to the EU quarantine fungus P. citricarpa based on phylogenomic analyses.</title>
        <authorList>
            <consortium name="Lawrence Berkeley National Laboratory"/>
            <person name="Van Ingen-Buijs V.A."/>
            <person name="Van Westerhoven A.C."/>
            <person name="Haridas S."/>
            <person name="Skiadas P."/>
            <person name="Martin F."/>
            <person name="Groenewald J.Z."/>
            <person name="Crous P.W."/>
            <person name="Seidl M.F."/>
        </authorList>
    </citation>
    <scope>NUCLEOTIDE SEQUENCE [LARGE SCALE GENOMIC DNA]</scope>
    <source>
        <strain evidence="2 3">CBS 123371</strain>
    </source>
</reference>
<feature type="region of interest" description="Disordered" evidence="1">
    <location>
        <begin position="171"/>
        <end position="196"/>
    </location>
</feature>
<accession>A0ABR1KPW5</accession>
<dbReference type="Proteomes" id="UP001363622">
    <property type="component" value="Unassembled WGS sequence"/>
</dbReference>
<evidence type="ECO:0000256" key="1">
    <source>
        <dbReference type="SAM" id="MobiDB-lite"/>
    </source>
</evidence>
<protein>
    <submittedName>
        <fullName evidence="2">Uncharacterized protein</fullName>
    </submittedName>
</protein>
<feature type="compositionally biased region" description="Polar residues" evidence="1">
    <location>
        <begin position="179"/>
        <end position="194"/>
    </location>
</feature>